<dbReference type="Proteomes" id="UP001151532">
    <property type="component" value="Chromosome 7"/>
</dbReference>
<evidence type="ECO:0000256" key="1">
    <source>
        <dbReference type="SAM" id="MobiDB-lite"/>
    </source>
</evidence>
<feature type="region of interest" description="Disordered" evidence="1">
    <location>
        <begin position="1"/>
        <end position="67"/>
    </location>
</feature>
<keyword evidence="3" id="KW-1185">Reference proteome</keyword>
<sequence length="135" mass="14053">MAFEASTVANARQPMPNTRLRQPDPMVETASADDWQPVPRKHTSNRQPKSGSGNPQNLALSKASVASKGKMVEAVGNESVDNGLLASGSMAAGSSMVEAVGNASVGTRLKDLSIGCAGLDSKPDAEFEGLRARWA</sequence>
<reference evidence="2" key="1">
    <citation type="submission" date="2022-11" db="EMBL/GenBank/DDBJ databases">
        <authorList>
            <person name="Hyden B.L."/>
            <person name="Feng K."/>
            <person name="Yates T."/>
            <person name="Jawdy S."/>
            <person name="Smart L.B."/>
            <person name="Muchero W."/>
        </authorList>
    </citation>
    <scope>NUCLEOTIDE SEQUENCE</scope>
    <source>
        <tissue evidence="2">Shoot tip</tissue>
    </source>
</reference>
<proteinExistence type="predicted"/>
<comment type="caution">
    <text evidence="2">The sequence shown here is derived from an EMBL/GenBank/DDBJ whole genome shotgun (WGS) entry which is preliminary data.</text>
</comment>
<gene>
    <name evidence="2" type="ORF">OIU79_000604</name>
</gene>
<evidence type="ECO:0000313" key="2">
    <source>
        <dbReference type="EMBL" id="KAJ6740514.1"/>
    </source>
</evidence>
<name>A0A9Q0V1P5_SALPP</name>
<accession>A0A9Q0V1P5</accession>
<organism evidence="2 3">
    <name type="scientific">Salix purpurea</name>
    <name type="common">Purple osier willow</name>
    <dbReference type="NCBI Taxonomy" id="77065"/>
    <lineage>
        <taxon>Eukaryota</taxon>
        <taxon>Viridiplantae</taxon>
        <taxon>Streptophyta</taxon>
        <taxon>Embryophyta</taxon>
        <taxon>Tracheophyta</taxon>
        <taxon>Spermatophyta</taxon>
        <taxon>Magnoliopsida</taxon>
        <taxon>eudicotyledons</taxon>
        <taxon>Gunneridae</taxon>
        <taxon>Pentapetalae</taxon>
        <taxon>rosids</taxon>
        <taxon>fabids</taxon>
        <taxon>Malpighiales</taxon>
        <taxon>Salicaceae</taxon>
        <taxon>Saliceae</taxon>
        <taxon>Salix</taxon>
    </lineage>
</organism>
<protein>
    <submittedName>
        <fullName evidence="2">Uncharacterized protein</fullName>
    </submittedName>
</protein>
<feature type="compositionally biased region" description="Polar residues" evidence="1">
    <location>
        <begin position="45"/>
        <end position="59"/>
    </location>
</feature>
<dbReference type="AlphaFoldDB" id="A0A9Q0V1P5"/>
<evidence type="ECO:0000313" key="3">
    <source>
        <dbReference type="Proteomes" id="UP001151532"/>
    </source>
</evidence>
<feature type="compositionally biased region" description="Polar residues" evidence="1">
    <location>
        <begin position="7"/>
        <end position="20"/>
    </location>
</feature>
<dbReference type="EMBL" id="JAPFFK010000010">
    <property type="protein sequence ID" value="KAJ6740514.1"/>
    <property type="molecule type" value="Genomic_DNA"/>
</dbReference>
<dbReference type="OrthoDB" id="10425604at2759"/>
<reference evidence="2" key="2">
    <citation type="journal article" date="2023" name="Int. J. Mol. Sci.">
        <title>De Novo Assembly and Annotation of 11 Diverse Shrub Willow (Salix) Genomes Reveals Novel Gene Organization in Sex-Linked Regions.</title>
        <authorList>
            <person name="Hyden B."/>
            <person name="Feng K."/>
            <person name="Yates T.B."/>
            <person name="Jawdy S."/>
            <person name="Cereghino C."/>
            <person name="Smart L.B."/>
            <person name="Muchero W."/>
        </authorList>
    </citation>
    <scope>NUCLEOTIDE SEQUENCE</scope>
    <source>
        <tissue evidence="2">Shoot tip</tissue>
    </source>
</reference>